<keyword evidence="2" id="KW-0732">Signal</keyword>
<feature type="transmembrane region" description="Helical" evidence="1">
    <location>
        <begin position="57"/>
        <end position="76"/>
    </location>
</feature>
<feature type="transmembrane region" description="Helical" evidence="1">
    <location>
        <begin position="231"/>
        <end position="252"/>
    </location>
</feature>
<protein>
    <recommendedName>
        <fullName evidence="5">EXPERA domain-containing protein</fullName>
    </recommendedName>
</protein>
<evidence type="ECO:0000256" key="1">
    <source>
        <dbReference type="SAM" id="Phobius"/>
    </source>
</evidence>
<dbReference type="EMBL" id="BLAL01000025">
    <property type="protein sequence ID" value="GES76753.1"/>
    <property type="molecule type" value="Genomic_DNA"/>
</dbReference>
<feature type="chain" id="PRO_5034868498" description="EXPERA domain-containing protein" evidence="2">
    <location>
        <begin position="26"/>
        <end position="313"/>
    </location>
</feature>
<sequence length="313" mass="36253">MKPIIYVVSLLSILVLLLISFPKELEEVPEQAIARWTGYRAWHPELIDYNDEIADSLVLLAILLTLGMAEIFYWLFDVGKLWSVTGTLHNVLEIAILLSLHKGGKLKSNLTFVWLGGFILLVTILSMKLSWPYDGIWFKIQGLCADYAVIVQFIRIYFLTRKNLREVNDEQLPLNTDELVIHSTSKNKISFDEFFPDSVSHPDQLILLILASIVHLIGNIANSIWVRSTLAFQIFQLSYVITWPLYAYYIYVDTHCNGTFQQKRIYLPDTKRWKVTCVTIFIFILSIVNEQFFVIIFKRGGKTKPKFVVKRIK</sequence>
<evidence type="ECO:0000313" key="4">
    <source>
        <dbReference type="Proteomes" id="UP000615446"/>
    </source>
</evidence>
<evidence type="ECO:0008006" key="5">
    <source>
        <dbReference type="Google" id="ProtNLM"/>
    </source>
</evidence>
<reference evidence="3" key="1">
    <citation type="submission" date="2019-10" db="EMBL/GenBank/DDBJ databases">
        <title>Conservation and host-specific expression of non-tandemly repeated heterogenous ribosome RNA gene in arbuscular mycorrhizal fungi.</title>
        <authorList>
            <person name="Maeda T."/>
            <person name="Kobayashi Y."/>
            <person name="Nakagawa T."/>
            <person name="Ezawa T."/>
            <person name="Yamaguchi K."/>
            <person name="Bino T."/>
            <person name="Nishimoto Y."/>
            <person name="Shigenobu S."/>
            <person name="Kawaguchi M."/>
        </authorList>
    </citation>
    <scope>NUCLEOTIDE SEQUENCE</scope>
    <source>
        <strain evidence="3">HR1</strain>
    </source>
</reference>
<dbReference type="AlphaFoldDB" id="A0A8H3KZI2"/>
<comment type="caution">
    <text evidence="3">The sequence shown here is derived from an EMBL/GenBank/DDBJ whole genome shotgun (WGS) entry which is preliminary data.</text>
</comment>
<feature type="transmembrane region" description="Helical" evidence="1">
    <location>
        <begin position="273"/>
        <end position="297"/>
    </location>
</feature>
<keyword evidence="1" id="KW-0812">Transmembrane</keyword>
<accession>A0A8H3KZI2</accession>
<feature type="transmembrane region" description="Helical" evidence="1">
    <location>
        <begin position="136"/>
        <end position="158"/>
    </location>
</feature>
<dbReference type="OrthoDB" id="2327125at2759"/>
<proteinExistence type="predicted"/>
<organism evidence="3 4">
    <name type="scientific">Rhizophagus clarus</name>
    <dbReference type="NCBI Taxonomy" id="94130"/>
    <lineage>
        <taxon>Eukaryota</taxon>
        <taxon>Fungi</taxon>
        <taxon>Fungi incertae sedis</taxon>
        <taxon>Mucoromycota</taxon>
        <taxon>Glomeromycotina</taxon>
        <taxon>Glomeromycetes</taxon>
        <taxon>Glomerales</taxon>
        <taxon>Glomeraceae</taxon>
        <taxon>Rhizophagus</taxon>
    </lineage>
</organism>
<gene>
    <name evidence="3" type="ORF">RCL2_000414100</name>
</gene>
<feature type="transmembrane region" description="Helical" evidence="1">
    <location>
        <begin position="110"/>
        <end position="130"/>
    </location>
</feature>
<evidence type="ECO:0000313" key="3">
    <source>
        <dbReference type="EMBL" id="GES76753.1"/>
    </source>
</evidence>
<name>A0A8H3KZI2_9GLOM</name>
<dbReference type="Proteomes" id="UP000615446">
    <property type="component" value="Unassembled WGS sequence"/>
</dbReference>
<evidence type="ECO:0000256" key="2">
    <source>
        <dbReference type="SAM" id="SignalP"/>
    </source>
</evidence>
<keyword evidence="1" id="KW-0472">Membrane</keyword>
<feature type="signal peptide" evidence="2">
    <location>
        <begin position="1"/>
        <end position="25"/>
    </location>
</feature>
<keyword evidence="1" id="KW-1133">Transmembrane helix</keyword>
<feature type="transmembrane region" description="Helical" evidence="1">
    <location>
        <begin position="205"/>
        <end position="225"/>
    </location>
</feature>